<dbReference type="SUPFAM" id="SSF63825">
    <property type="entry name" value="YWTD domain"/>
    <property type="match status" value="1"/>
</dbReference>
<keyword evidence="8" id="KW-0472">Membrane</keyword>
<dbReference type="SMART" id="SM00179">
    <property type="entry name" value="EGF_CA"/>
    <property type="match status" value="3"/>
</dbReference>
<dbReference type="SUPFAM" id="SSF57424">
    <property type="entry name" value="LDL receptor-like module"/>
    <property type="match status" value="5"/>
</dbReference>
<dbReference type="AlphaFoldDB" id="A0AAN9G494"/>
<dbReference type="GO" id="GO:0016324">
    <property type="term" value="C:apical plasma membrane"/>
    <property type="evidence" value="ECO:0007669"/>
    <property type="project" value="TreeGrafter"/>
</dbReference>
<gene>
    <name evidence="16" type="ORF">V1264_006224</name>
</gene>
<dbReference type="Proteomes" id="UP001374579">
    <property type="component" value="Unassembled WGS sequence"/>
</dbReference>
<evidence type="ECO:0000256" key="6">
    <source>
        <dbReference type="ARBA" id="ARBA00022737"/>
    </source>
</evidence>
<keyword evidence="4" id="KW-0812">Transmembrane</keyword>
<evidence type="ECO:0000313" key="16">
    <source>
        <dbReference type="EMBL" id="KAK7094711.1"/>
    </source>
</evidence>
<evidence type="ECO:0000256" key="4">
    <source>
        <dbReference type="ARBA" id="ARBA00022692"/>
    </source>
</evidence>
<protein>
    <recommendedName>
        <fullName evidence="18">EGF-like domain-containing protein</fullName>
    </recommendedName>
</protein>
<dbReference type="InterPro" id="IPR002172">
    <property type="entry name" value="LDrepeatLR_classA_rpt"/>
</dbReference>
<feature type="disulfide bond" evidence="12">
    <location>
        <begin position="84"/>
        <end position="102"/>
    </location>
</feature>
<evidence type="ECO:0000256" key="11">
    <source>
        <dbReference type="ARBA" id="ARBA00023180"/>
    </source>
</evidence>
<dbReference type="PROSITE" id="PS01187">
    <property type="entry name" value="EGF_CA"/>
    <property type="match status" value="1"/>
</dbReference>
<dbReference type="InterPro" id="IPR000033">
    <property type="entry name" value="LDLR_classB_rpt"/>
</dbReference>
<evidence type="ECO:0000256" key="2">
    <source>
        <dbReference type="ARBA" id="ARBA00022536"/>
    </source>
</evidence>
<dbReference type="Gene3D" id="2.120.10.30">
    <property type="entry name" value="TolB, C-terminal domain"/>
    <property type="match status" value="1"/>
</dbReference>
<dbReference type="InterPro" id="IPR001881">
    <property type="entry name" value="EGF-like_Ca-bd_dom"/>
</dbReference>
<dbReference type="FunFam" id="4.10.400.10:FF:000002">
    <property type="entry name" value="Low-density lipoprotein receptor-related protein 1"/>
    <property type="match status" value="1"/>
</dbReference>
<proteinExistence type="predicted"/>
<comment type="caution">
    <text evidence="16">The sequence shown here is derived from an EMBL/GenBank/DDBJ whole genome shotgun (WGS) entry which is preliminary data.</text>
</comment>
<dbReference type="SUPFAM" id="SSF57196">
    <property type="entry name" value="EGF/Laminin"/>
    <property type="match status" value="3"/>
</dbReference>
<dbReference type="PANTHER" id="PTHR22722:SF14">
    <property type="entry name" value="MEGALIN, ISOFORM A"/>
    <property type="match status" value="1"/>
</dbReference>
<feature type="disulfide bond" evidence="12">
    <location>
        <begin position="44"/>
        <end position="62"/>
    </location>
</feature>
<reference evidence="16 17" key="1">
    <citation type="submission" date="2024-02" db="EMBL/GenBank/DDBJ databases">
        <title>Chromosome-scale genome assembly of the rough periwinkle Littorina saxatilis.</title>
        <authorList>
            <person name="De Jode A."/>
            <person name="Faria R."/>
            <person name="Formenti G."/>
            <person name="Sims Y."/>
            <person name="Smith T.P."/>
            <person name="Tracey A."/>
            <person name="Wood J.M.D."/>
            <person name="Zagrodzka Z.B."/>
            <person name="Johannesson K."/>
            <person name="Butlin R.K."/>
            <person name="Leder E.H."/>
        </authorList>
    </citation>
    <scope>NUCLEOTIDE SEQUENCE [LARGE SCALE GENOMIC DNA]</scope>
    <source>
        <strain evidence="16">Snail1</strain>
        <tissue evidence="16">Muscle</tissue>
    </source>
</reference>
<comment type="subcellular location">
    <subcellularLocation>
        <location evidence="1">Membrane</location>
        <topology evidence="1">Single-pass membrane protein</topology>
    </subcellularLocation>
</comment>
<feature type="domain" description="EGF-like" evidence="15">
    <location>
        <begin position="237"/>
        <end position="272"/>
    </location>
</feature>
<evidence type="ECO:0000259" key="14">
    <source>
        <dbReference type="SMART" id="SM00179"/>
    </source>
</evidence>
<dbReference type="SMART" id="SM00192">
    <property type="entry name" value="LDLa"/>
    <property type="match status" value="5"/>
</dbReference>
<evidence type="ECO:0000256" key="3">
    <source>
        <dbReference type="ARBA" id="ARBA00022583"/>
    </source>
</evidence>
<feature type="chain" id="PRO_5042949601" description="EGF-like domain-containing protein" evidence="13">
    <location>
        <begin position="22"/>
        <end position="710"/>
    </location>
</feature>
<dbReference type="InterPro" id="IPR000742">
    <property type="entry name" value="EGF"/>
</dbReference>
<evidence type="ECO:0000256" key="7">
    <source>
        <dbReference type="ARBA" id="ARBA00022989"/>
    </source>
</evidence>
<keyword evidence="2" id="KW-0245">EGF-like domain</keyword>
<dbReference type="PANTHER" id="PTHR22722">
    <property type="entry name" value="LOW-DENSITY LIPOPROTEIN RECEPTOR-RELATED PROTEIN 2-RELATED"/>
    <property type="match status" value="1"/>
</dbReference>
<dbReference type="CDD" id="cd00112">
    <property type="entry name" value="LDLa"/>
    <property type="match status" value="5"/>
</dbReference>
<feature type="disulfide bond" evidence="12">
    <location>
        <begin position="96"/>
        <end position="111"/>
    </location>
</feature>
<keyword evidence="10" id="KW-0675">Receptor</keyword>
<dbReference type="InterPro" id="IPR018097">
    <property type="entry name" value="EGF_Ca-bd_CS"/>
</dbReference>
<evidence type="ECO:0000256" key="5">
    <source>
        <dbReference type="ARBA" id="ARBA00022729"/>
    </source>
</evidence>
<dbReference type="InterPro" id="IPR023415">
    <property type="entry name" value="LDLR_class-A_CS"/>
</dbReference>
<sequence>MNMCHQLLLAWCLFASIVSLAAQFAWWDYFDYDQVKGDCPGFKCQNGNCILQELHCDGVPDCISGDDELDCLHDASCFMGDFQCDDGECVHAEFRCDGTADCLDYSDEANCENQTAIICKKDEMKCKNKLQCVESDNLCDGETDCADGSDEESCPDFTCSSREYHCRNTTLCIPNQWICDGTPDCEDGSDELCKQAVQFCEDFLCDDKSSCLELDAVCDRKNDCHDGSDERNDCHAKCQERRCSSGCIPKEDDVKCACGPGYVLQDDEKTCADRDECLEKFDGEPACNQICVNIVGSFQCACYRWYVKEPDQKTCRLVPAPLLVFSSGIEIRQFDLRTKTQDIVVERLRKPVEDMDVVGTVGRVFWIDAKAAYVTDMRGDAQVIVSLGLVALKAVSYDWLVDLLYLLDSFLGVVATCNLENKLCATVVTGLAGRELEDLLVDPLGKFLYWTENAFPARIMRSDLDGRDKVVFLKSPVMADLDHLTLDYPTKTLYWMDKKLGTIYRIPVHSEELGRADLMQAVVSYIPQSSAFTIVEDRVIWWAQKGGKIMEENKFSGKDRQPILQHSSRVTSLDVLHPGLHPLDTVGVRGSCSQLSNCADVCVRSRNQGFTCLCPPGMKLMSNGRHCDYSAASPMLLVGKKEHISLIPLYGIGRLKTRTEFADGLQKIDTIATNPRTLEIVFSALGQDGKPRVCKSNSLLSRSFKLVFLP</sequence>
<feature type="disulfide bond" evidence="12">
    <location>
        <begin position="56"/>
        <end position="71"/>
    </location>
</feature>
<name>A0AAN9G494_9CAEN</name>
<dbReference type="Pfam" id="PF00057">
    <property type="entry name" value="Ldl_recept_a"/>
    <property type="match status" value="4"/>
</dbReference>
<organism evidence="16 17">
    <name type="scientific">Littorina saxatilis</name>
    <dbReference type="NCBI Taxonomy" id="31220"/>
    <lineage>
        <taxon>Eukaryota</taxon>
        <taxon>Metazoa</taxon>
        <taxon>Spiralia</taxon>
        <taxon>Lophotrochozoa</taxon>
        <taxon>Mollusca</taxon>
        <taxon>Gastropoda</taxon>
        <taxon>Caenogastropoda</taxon>
        <taxon>Littorinimorpha</taxon>
        <taxon>Littorinoidea</taxon>
        <taxon>Littorinidae</taxon>
        <taxon>Littorina</taxon>
    </lineage>
</organism>
<keyword evidence="3" id="KW-0254">Endocytosis</keyword>
<feature type="domain" description="EGF-like calcium-binding" evidence="14">
    <location>
        <begin position="592"/>
        <end position="628"/>
    </location>
</feature>
<evidence type="ECO:0000259" key="15">
    <source>
        <dbReference type="SMART" id="SM00181"/>
    </source>
</evidence>
<evidence type="ECO:0000313" key="17">
    <source>
        <dbReference type="Proteomes" id="UP001374579"/>
    </source>
</evidence>
<evidence type="ECO:0000256" key="8">
    <source>
        <dbReference type="ARBA" id="ARBA00023136"/>
    </source>
</evidence>
<feature type="disulfide bond" evidence="12">
    <location>
        <begin position="139"/>
        <end position="154"/>
    </location>
</feature>
<keyword evidence="5 13" id="KW-0732">Signal</keyword>
<dbReference type="InterPro" id="IPR051221">
    <property type="entry name" value="LDLR-related"/>
</dbReference>
<keyword evidence="11" id="KW-0325">Glycoprotein</keyword>
<dbReference type="SMART" id="SM00181">
    <property type="entry name" value="EGF"/>
    <property type="match status" value="3"/>
</dbReference>
<dbReference type="PRINTS" id="PR00261">
    <property type="entry name" value="LDLRECEPTOR"/>
</dbReference>
<feature type="signal peptide" evidence="13">
    <location>
        <begin position="1"/>
        <end position="21"/>
    </location>
</feature>
<accession>A0AAN9G494</accession>
<feature type="domain" description="EGF-like calcium-binding" evidence="14">
    <location>
        <begin position="273"/>
        <end position="316"/>
    </location>
</feature>
<comment type="caution">
    <text evidence="12">Lacks conserved residue(s) required for the propagation of feature annotation.</text>
</comment>
<evidence type="ECO:0000256" key="1">
    <source>
        <dbReference type="ARBA" id="ARBA00004167"/>
    </source>
</evidence>
<dbReference type="PROSITE" id="PS50068">
    <property type="entry name" value="LDLRA_2"/>
    <property type="match status" value="5"/>
</dbReference>
<keyword evidence="7" id="KW-1133">Transmembrane helix</keyword>
<dbReference type="InterPro" id="IPR011042">
    <property type="entry name" value="6-blade_b-propeller_TolB-like"/>
</dbReference>
<evidence type="ECO:0000256" key="10">
    <source>
        <dbReference type="ARBA" id="ARBA00023170"/>
    </source>
</evidence>
<dbReference type="SMART" id="SM00135">
    <property type="entry name" value="LY"/>
    <property type="match status" value="3"/>
</dbReference>
<evidence type="ECO:0000256" key="13">
    <source>
        <dbReference type="SAM" id="SignalP"/>
    </source>
</evidence>
<dbReference type="InterPro" id="IPR036055">
    <property type="entry name" value="LDL_receptor-like_sf"/>
</dbReference>
<dbReference type="Gene3D" id="2.10.25.10">
    <property type="entry name" value="Laminin"/>
    <property type="match status" value="2"/>
</dbReference>
<keyword evidence="9 12" id="KW-1015">Disulfide bond</keyword>
<feature type="domain" description="EGF-like calcium-binding" evidence="14">
    <location>
        <begin position="230"/>
        <end position="272"/>
    </location>
</feature>
<dbReference type="Gene3D" id="4.10.400.10">
    <property type="entry name" value="Low-density Lipoprotein Receptor"/>
    <property type="match status" value="5"/>
</dbReference>
<keyword evidence="6" id="KW-0677">Repeat</keyword>
<dbReference type="GO" id="GO:0043235">
    <property type="term" value="C:receptor complex"/>
    <property type="evidence" value="ECO:0007669"/>
    <property type="project" value="TreeGrafter"/>
</dbReference>
<feature type="domain" description="EGF-like" evidence="15">
    <location>
        <begin position="591"/>
        <end position="628"/>
    </location>
</feature>
<dbReference type="GO" id="GO:0006898">
    <property type="term" value="P:receptor-mediated endocytosis"/>
    <property type="evidence" value="ECO:0007669"/>
    <property type="project" value="TreeGrafter"/>
</dbReference>
<feature type="domain" description="EGF-like" evidence="15">
    <location>
        <begin position="276"/>
        <end position="316"/>
    </location>
</feature>
<dbReference type="GO" id="GO:0005509">
    <property type="term" value="F:calcium ion binding"/>
    <property type="evidence" value="ECO:0007669"/>
    <property type="project" value="InterPro"/>
</dbReference>
<feature type="disulfide bond" evidence="12">
    <location>
        <begin position="77"/>
        <end position="89"/>
    </location>
</feature>
<dbReference type="PROSITE" id="PS01209">
    <property type="entry name" value="LDLRA_1"/>
    <property type="match status" value="3"/>
</dbReference>
<evidence type="ECO:0008006" key="18">
    <source>
        <dbReference type="Google" id="ProtNLM"/>
    </source>
</evidence>
<keyword evidence="17" id="KW-1185">Reference proteome</keyword>
<dbReference type="GO" id="GO:0042562">
    <property type="term" value="F:hormone binding"/>
    <property type="evidence" value="ECO:0007669"/>
    <property type="project" value="TreeGrafter"/>
</dbReference>
<evidence type="ECO:0000256" key="9">
    <source>
        <dbReference type="ARBA" id="ARBA00023157"/>
    </source>
</evidence>
<evidence type="ECO:0000256" key="12">
    <source>
        <dbReference type="PROSITE-ProRule" id="PRU00124"/>
    </source>
</evidence>
<dbReference type="EMBL" id="JBAMIC010000018">
    <property type="protein sequence ID" value="KAK7094711.1"/>
    <property type="molecule type" value="Genomic_DNA"/>
</dbReference>